<evidence type="ECO:0000256" key="4">
    <source>
        <dbReference type="ARBA" id="ARBA00022645"/>
    </source>
</evidence>
<dbReference type="PANTHER" id="PTHR11802:SF132">
    <property type="entry name" value="SERINE CARBOXYPEPTIDASE-LIKE 36-RELATED"/>
    <property type="match status" value="1"/>
</dbReference>
<dbReference type="SUPFAM" id="SSF53474">
    <property type="entry name" value="alpha/beta-Hydrolases"/>
    <property type="match status" value="1"/>
</dbReference>
<gene>
    <name evidence="13" type="ORF">SAY87_032227</name>
</gene>
<evidence type="ECO:0000256" key="2">
    <source>
        <dbReference type="ARBA" id="ARBA00009431"/>
    </source>
</evidence>
<feature type="signal peptide" evidence="11">
    <location>
        <begin position="1"/>
        <end position="30"/>
    </location>
</feature>
<keyword evidence="14" id="KW-1185">Reference proteome</keyword>
<dbReference type="Gene3D" id="3.40.50.1820">
    <property type="entry name" value="alpha/beta hydrolase"/>
    <property type="match status" value="1"/>
</dbReference>
<proteinExistence type="inferred from homology"/>
<evidence type="ECO:0000256" key="10">
    <source>
        <dbReference type="ARBA" id="ARBA00037399"/>
    </source>
</evidence>
<dbReference type="PANTHER" id="PTHR11802">
    <property type="entry name" value="SERINE PROTEASE FAMILY S10 SERINE CARBOXYPEPTIDASE"/>
    <property type="match status" value="1"/>
</dbReference>
<evidence type="ECO:0000256" key="3">
    <source>
        <dbReference type="ARBA" id="ARBA00022525"/>
    </source>
</evidence>
<dbReference type="GO" id="GO:0005576">
    <property type="term" value="C:extracellular region"/>
    <property type="evidence" value="ECO:0007669"/>
    <property type="project" value="UniProtKB-SubCell"/>
</dbReference>
<dbReference type="Gene3D" id="6.10.250.940">
    <property type="match status" value="1"/>
</dbReference>
<dbReference type="GO" id="GO:0004185">
    <property type="term" value="F:serine-type carboxypeptidase activity"/>
    <property type="evidence" value="ECO:0007669"/>
    <property type="project" value="UniProtKB-UniRule"/>
</dbReference>
<comment type="caution">
    <text evidence="13">The sequence shown here is derived from an EMBL/GenBank/DDBJ whole genome shotgun (WGS) entry which is preliminary data.</text>
</comment>
<dbReference type="FunFam" id="3.40.50.1820:FF:000030">
    <property type="entry name" value="Carboxypeptidase"/>
    <property type="match status" value="1"/>
</dbReference>
<keyword evidence="7 11" id="KW-0378">Hydrolase</keyword>
<feature type="chain" id="PRO_5042665947" description="Carboxypeptidase" evidence="11">
    <location>
        <begin position="31"/>
        <end position="582"/>
    </location>
</feature>
<evidence type="ECO:0000313" key="13">
    <source>
        <dbReference type="EMBL" id="KAK4771695.1"/>
    </source>
</evidence>
<evidence type="ECO:0000313" key="14">
    <source>
        <dbReference type="Proteomes" id="UP001345219"/>
    </source>
</evidence>
<dbReference type="AlphaFoldDB" id="A0AAN7QQJ6"/>
<evidence type="ECO:0000256" key="6">
    <source>
        <dbReference type="ARBA" id="ARBA00022729"/>
    </source>
</evidence>
<sequence length="582" mass="64174">MGLINGKNKAPINICLLPFLLYVFLSVVDSHGSIKNQASVLRSFYKAKLFHKSIDTRSEINIHELLVAAAASVDRSSTAGLPGIGSADLGRKTRSSSISHAAAHDHVSGFGQKENDLIGRLPGQPPVQFKQYGGYVTVDASKGRAFFYYFVEAADRSKKDALPLLLWLNGGPGCSSLAYGAMQELGPFRVHSDGKTLYRNKFSWNNAANILFLESPAGVGFSYSNTSSDYDTNGDRQTAADNYAFLVNWFKRFPEYKRRNFYIAGESYAGHYVPQLAHHILALNKMIIRSPDMSNNHINLKGIMIGNPVINDMTDTIGMYDYFASHALIPDETAENIKKYCDFSSSSSSSNSSGSSNSEQQQSAECVAASNEADSDLNSVDIYNIYAPLCHDPNLTSKPRKASVMKFEPCSDYYVYGYLNRPEVQEALHANVTKLKYDWQPCSNVVSDWRDSPSSVIPLLQDLISKYDLRVWVFSGDTDGRVPVTSTKYSIKKMMNQLTVKIKWHPWFVDGEVGGYTEVYGILEASGGSGSGSGGGVDNQMMTMTFATVRGAGHQVPSYQPRRALSLVSHFLSCSPLPDRYN</sequence>
<evidence type="ECO:0000256" key="7">
    <source>
        <dbReference type="ARBA" id="ARBA00022801"/>
    </source>
</evidence>
<evidence type="ECO:0000256" key="1">
    <source>
        <dbReference type="ARBA" id="ARBA00004613"/>
    </source>
</evidence>
<keyword evidence="9" id="KW-0325">Glycoprotein</keyword>
<dbReference type="PRINTS" id="PR00724">
    <property type="entry name" value="CRBOXYPTASEC"/>
</dbReference>
<evidence type="ECO:0000256" key="12">
    <source>
        <dbReference type="SAM" id="MobiDB-lite"/>
    </source>
</evidence>
<name>A0AAN7QQJ6_9MYRT</name>
<protein>
    <recommendedName>
        <fullName evidence="11">Carboxypeptidase</fullName>
        <ecNumber evidence="11">3.4.16.-</ecNumber>
    </recommendedName>
</protein>
<dbReference type="Proteomes" id="UP001345219">
    <property type="component" value="Chromosome 24"/>
</dbReference>
<dbReference type="EMBL" id="JAXIOK010000005">
    <property type="protein sequence ID" value="KAK4771695.1"/>
    <property type="molecule type" value="Genomic_DNA"/>
</dbReference>
<dbReference type="InterPro" id="IPR018202">
    <property type="entry name" value="Ser_caboxypep_ser_AS"/>
</dbReference>
<feature type="region of interest" description="Disordered" evidence="12">
    <location>
        <begin position="349"/>
        <end position="370"/>
    </location>
</feature>
<keyword evidence="5 11" id="KW-0645">Protease</keyword>
<feature type="compositionally biased region" description="Low complexity" evidence="12">
    <location>
        <begin position="349"/>
        <end position="358"/>
    </location>
</feature>
<dbReference type="PROSITE" id="PS00131">
    <property type="entry name" value="CARBOXYPEPT_SER_SER"/>
    <property type="match status" value="1"/>
</dbReference>
<evidence type="ECO:0000256" key="11">
    <source>
        <dbReference type="RuleBase" id="RU361156"/>
    </source>
</evidence>
<evidence type="ECO:0000256" key="5">
    <source>
        <dbReference type="ARBA" id="ARBA00022670"/>
    </source>
</evidence>
<organism evidence="13 14">
    <name type="scientific">Trapa incisa</name>
    <dbReference type="NCBI Taxonomy" id="236973"/>
    <lineage>
        <taxon>Eukaryota</taxon>
        <taxon>Viridiplantae</taxon>
        <taxon>Streptophyta</taxon>
        <taxon>Embryophyta</taxon>
        <taxon>Tracheophyta</taxon>
        <taxon>Spermatophyta</taxon>
        <taxon>Magnoliopsida</taxon>
        <taxon>eudicotyledons</taxon>
        <taxon>Gunneridae</taxon>
        <taxon>Pentapetalae</taxon>
        <taxon>rosids</taxon>
        <taxon>malvids</taxon>
        <taxon>Myrtales</taxon>
        <taxon>Lythraceae</taxon>
        <taxon>Trapa</taxon>
    </lineage>
</organism>
<dbReference type="InterPro" id="IPR029058">
    <property type="entry name" value="AB_hydrolase_fold"/>
</dbReference>
<evidence type="ECO:0000256" key="8">
    <source>
        <dbReference type="ARBA" id="ARBA00023157"/>
    </source>
</evidence>
<dbReference type="GO" id="GO:0005773">
    <property type="term" value="C:vacuole"/>
    <property type="evidence" value="ECO:0007669"/>
    <property type="project" value="TreeGrafter"/>
</dbReference>
<evidence type="ECO:0000256" key="9">
    <source>
        <dbReference type="ARBA" id="ARBA00023180"/>
    </source>
</evidence>
<keyword evidence="4 11" id="KW-0121">Carboxypeptidase</keyword>
<keyword evidence="6 11" id="KW-0732">Signal</keyword>
<dbReference type="EC" id="3.4.16.-" evidence="11"/>
<dbReference type="GO" id="GO:0006508">
    <property type="term" value="P:proteolysis"/>
    <property type="evidence" value="ECO:0007669"/>
    <property type="project" value="UniProtKB-KW"/>
</dbReference>
<keyword evidence="8" id="KW-1015">Disulfide bond</keyword>
<comment type="subcellular location">
    <subcellularLocation>
        <location evidence="1">Secreted</location>
    </subcellularLocation>
</comment>
<reference evidence="13 14" key="1">
    <citation type="journal article" date="2023" name="Hortic Res">
        <title>Pangenome of water caltrop reveals structural variations and asymmetric subgenome divergence after allopolyploidization.</title>
        <authorList>
            <person name="Zhang X."/>
            <person name="Chen Y."/>
            <person name="Wang L."/>
            <person name="Yuan Y."/>
            <person name="Fang M."/>
            <person name="Shi L."/>
            <person name="Lu R."/>
            <person name="Comes H.P."/>
            <person name="Ma Y."/>
            <person name="Chen Y."/>
            <person name="Huang G."/>
            <person name="Zhou Y."/>
            <person name="Zheng Z."/>
            <person name="Qiu Y."/>
        </authorList>
    </citation>
    <scope>NUCLEOTIDE SEQUENCE [LARGE SCALE GENOMIC DNA]</scope>
    <source>
        <tissue evidence="13">Roots</tissue>
    </source>
</reference>
<keyword evidence="3" id="KW-0964">Secreted</keyword>
<dbReference type="InterPro" id="IPR001563">
    <property type="entry name" value="Peptidase_S10"/>
</dbReference>
<dbReference type="Pfam" id="PF00450">
    <property type="entry name" value="Peptidase_S10"/>
    <property type="match status" value="1"/>
</dbReference>
<dbReference type="Gene3D" id="3.40.50.11320">
    <property type="match status" value="1"/>
</dbReference>
<comment type="function">
    <text evidence="10">Probable carboxypeptidase.</text>
</comment>
<accession>A0AAN7QQJ6</accession>
<comment type="similarity">
    <text evidence="2 11">Belongs to the peptidase S10 family.</text>
</comment>